<dbReference type="InterPro" id="IPR011047">
    <property type="entry name" value="Quinoprotein_ADH-like_sf"/>
</dbReference>
<name>A0AAF5I488_STRER</name>
<dbReference type="Proteomes" id="UP000035681">
    <property type="component" value="Unplaced"/>
</dbReference>
<protein>
    <submittedName>
        <fullName evidence="3">UPAR/Ly6 domain-containing protein</fullName>
    </submittedName>
</protein>
<evidence type="ECO:0000313" key="2">
    <source>
        <dbReference type="Proteomes" id="UP000035681"/>
    </source>
</evidence>
<keyword evidence="1" id="KW-1133">Transmembrane helix</keyword>
<keyword evidence="1" id="KW-0812">Transmembrane</keyword>
<dbReference type="Gene3D" id="2.120.10.80">
    <property type="entry name" value="Kelch-type beta propeller"/>
    <property type="match status" value="1"/>
</dbReference>
<dbReference type="InterPro" id="IPR011043">
    <property type="entry name" value="Gal_Oxase/kelch_b-propeller"/>
</dbReference>
<organism evidence="2 3">
    <name type="scientific">Strongyloides stercoralis</name>
    <name type="common">Threadworm</name>
    <dbReference type="NCBI Taxonomy" id="6248"/>
    <lineage>
        <taxon>Eukaryota</taxon>
        <taxon>Metazoa</taxon>
        <taxon>Ecdysozoa</taxon>
        <taxon>Nematoda</taxon>
        <taxon>Chromadorea</taxon>
        <taxon>Rhabditida</taxon>
        <taxon>Tylenchina</taxon>
        <taxon>Panagrolaimomorpha</taxon>
        <taxon>Strongyloidoidea</taxon>
        <taxon>Strongyloididae</taxon>
        <taxon>Strongyloides</taxon>
    </lineage>
</organism>
<evidence type="ECO:0000256" key="1">
    <source>
        <dbReference type="SAM" id="Phobius"/>
    </source>
</evidence>
<dbReference type="InterPro" id="IPR015915">
    <property type="entry name" value="Kelch-typ_b-propeller"/>
</dbReference>
<dbReference type="SUPFAM" id="SSF50965">
    <property type="entry name" value="Galactose oxidase, central domain"/>
    <property type="match status" value="1"/>
</dbReference>
<dbReference type="SUPFAM" id="SSF50998">
    <property type="entry name" value="Quinoprotein alcohol dehydrogenase-like"/>
    <property type="match status" value="1"/>
</dbReference>
<dbReference type="WBParaSite" id="TCONS_00016615.p1">
    <property type="protein sequence ID" value="TCONS_00016615.p1"/>
    <property type="gene ID" value="XLOC_011246"/>
</dbReference>
<accession>A0AAF5I488</accession>
<sequence length="832" mass="95858">MGTINTLEVWHLLRANALFTETRSLSCLVTLIVLKFLIMDLYVTKICDFKKWENPKARFDYIVLGKYIFFFETKHFEQPSINWGHFITHRGGNFSIFDSEKNIFIETGKDKIDVLDENELTEEIIFTCGENLYMLLYNKNKSVSFNKLYKWNMSTFSWEFTFSLTGDNNLKGKDNHGVAEVIIAKCCQDNKAYSIVSVCGDIVLFSIDVENGKVENLFTYPSENNNLRSIITQAVYHNGIVDCFGGSHGCGFMHFYNKMFRLNIEKKEGTFIKLGNGGLFGINVGHLTFIHYIKDKDSIIVKRGWTNGAGMGRITYDGSIWILENLQSEKPRWRKLFNTVSQIGEQGVHYFADVITSNNMLYHGSLESGISVQKINFDDASKIVKKLTEPFGDVLNDVAAYHMNNKLYIFGKECIYNSNMTMPHSVLRKNNKIYVFDLLQNKLETLNQHEIKGINCDDELFESVFVSQNELYIALFNPYEPISFEELYKLDTTNYQWESVFKKEHVDKKIYDINKLCRIIEIDGVSYGNKFFVIYKGDTYSLYELDISKNEFYQICSKKFEDIHCGKPISGVAFGDFVYILYGHDGCGFRWDKDNLICFDIIKRDAKIIQISSSDDEPQFSFAGALVHQLAPHKGYWLQMTGNIQHGMTGSIYSGDIYAIDFTTENEPCWKKIDIQIPNNDNKTFFIFFDNYKNRLVYGNPGSGIFEQTIQSVDDPSDTSHLQCYVGQKVQYWNEEWVENLMSIRCSLSYCSNMTIVHTDRNEEMKIIIEYSCGTDTLNFCENISNKCLNAGVQNITTCCCNTDLCNSSKITTFSFILLILIFLTNAYILKI</sequence>
<dbReference type="AlphaFoldDB" id="A0AAF5I488"/>
<keyword evidence="1" id="KW-0472">Membrane</keyword>
<feature type="transmembrane region" description="Helical" evidence="1">
    <location>
        <begin position="811"/>
        <end position="830"/>
    </location>
</feature>
<keyword evidence="2" id="KW-1185">Reference proteome</keyword>
<proteinExistence type="predicted"/>
<evidence type="ECO:0000313" key="3">
    <source>
        <dbReference type="WBParaSite" id="TCONS_00016615.p1"/>
    </source>
</evidence>
<reference evidence="3" key="1">
    <citation type="submission" date="2024-02" db="UniProtKB">
        <authorList>
            <consortium name="WormBaseParasite"/>
        </authorList>
    </citation>
    <scope>IDENTIFICATION</scope>
</reference>